<gene>
    <name evidence="9" type="ORF">SAMN02949497_3079</name>
</gene>
<keyword evidence="4 6" id="KW-0862">Zinc</keyword>
<evidence type="ECO:0000256" key="7">
    <source>
        <dbReference type="SAM" id="SignalP"/>
    </source>
</evidence>
<evidence type="ECO:0000256" key="6">
    <source>
        <dbReference type="RuleBase" id="RU003983"/>
    </source>
</evidence>
<dbReference type="PANTHER" id="PTHR22726:SF1">
    <property type="entry name" value="METALLOENDOPEPTIDASE OMA1, MITOCHONDRIAL"/>
    <property type="match status" value="1"/>
</dbReference>
<dbReference type="OrthoDB" id="9810445at2"/>
<reference evidence="9 10" key="1">
    <citation type="submission" date="2016-12" db="EMBL/GenBank/DDBJ databases">
        <authorList>
            <person name="Song W.-J."/>
            <person name="Kurnit D.M."/>
        </authorList>
    </citation>
    <scope>NUCLEOTIDE SEQUENCE [LARGE SCALE GENOMIC DNA]</scope>
    <source>
        <strain evidence="9 10">175</strain>
    </source>
</reference>
<dbReference type="InterPro" id="IPR051156">
    <property type="entry name" value="Mito/Outer_Membr_Metalloprot"/>
</dbReference>
<keyword evidence="10" id="KW-1185">Reference proteome</keyword>
<evidence type="ECO:0000313" key="9">
    <source>
        <dbReference type="EMBL" id="SMF95705.1"/>
    </source>
</evidence>
<evidence type="ECO:0000256" key="4">
    <source>
        <dbReference type="ARBA" id="ARBA00022833"/>
    </source>
</evidence>
<dbReference type="GO" id="GO:0004222">
    <property type="term" value="F:metalloendopeptidase activity"/>
    <property type="evidence" value="ECO:0007669"/>
    <property type="project" value="InterPro"/>
</dbReference>
<feature type="domain" description="Peptidase M48" evidence="8">
    <location>
        <begin position="67"/>
        <end position="254"/>
    </location>
</feature>
<keyword evidence="5 6" id="KW-0482">Metalloprotease</keyword>
<accession>A0A1Y6D762</accession>
<evidence type="ECO:0000256" key="2">
    <source>
        <dbReference type="ARBA" id="ARBA00022723"/>
    </source>
</evidence>
<dbReference type="RefSeq" id="WP_085214146.1">
    <property type="nucleotide sequence ID" value="NZ_FXAM01000001.1"/>
</dbReference>
<dbReference type="GO" id="GO:0051603">
    <property type="term" value="P:proteolysis involved in protein catabolic process"/>
    <property type="evidence" value="ECO:0007669"/>
    <property type="project" value="TreeGrafter"/>
</dbReference>
<dbReference type="STRING" id="1760988.SAMN02949497_3079"/>
<dbReference type="EMBL" id="FXAM01000001">
    <property type="protein sequence ID" value="SMF95705.1"/>
    <property type="molecule type" value="Genomic_DNA"/>
</dbReference>
<evidence type="ECO:0000256" key="5">
    <source>
        <dbReference type="ARBA" id="ARBA00023049"/>
    </source>
</evidence>
<evidence type="ECO:0000313" key="10">
    <source>
        <dbReference type="Proteomes" id="UP000192923"/>
    </source>
</evidence>
<keyword evidence="3 6" id="KW-0378">Hydrolase</keyword>
<proteinExistence type="inferred from homology"/>
<dbReference type="Gene3D" id="3.30.2010.10">
    <property type="entry name" value="Metalloproteases ('zincins'), catalytic domain"/>
    <property type="match status" value="1"/>
</dbReference>
<evidence type="ECO:0000256" key="1">
    <source>
        <dbReference type="ARBA" id="ARBA00022670"/>
    </source>
</evidence>
<dbReference type="AlphaFoldDB" id="A0A1Y6D762"/>
<dbReference type="Proteomes" id="UP000192923">
    <property type="component" value="Unassembled WGS sequence"/>
</dbReference>
<keyword evidence="2" id="KW-0479">Metal-binding</keyword>
<keyword evidence="7" id="KW-0732">Signal</keyword>
<dbReference type="Pfam" id="PF01435">
    <property type="entry name" value="Peptidase_M48"/>
    <property type="match status" value="1"/>
</dbReference>
<organism evidence="9 10">
    <name type="scientific">Methylomagnum ishizawai</name>
    <dbReference type="NCBI Taxonomy" id="1760988"/>
    <lineage>
        <taxon>Bacteria</taxon>
        <taxon>Pseudomonadati</taxon>
        <taxon>Pseudomonadota</taxon>
        <taxon>Gammaproteobacteria</taxon>
        <taxon>Methylococcales</taxon>
        <taxon>Methylococcaceae</taxon>
        <taxon>Methylomagnum</taxon>
    </lineage>
</organism>
<name>A0A1Y6D762_9GAMM</name>
<sequence length="272" mass="29047">MPRFANILVLSAFLASLPGCATNPITGRQQAALVSDTQAAQQSAQAYSQLLNQASQQRALDDNPAQLQRVRAIAQPIIAQAIKKRPETAQWRWEIHVLQSDEINAWCMAGGKIAVYTGLLKAIQPTDDELAEVLGHEISHALLSHQAEKLSRVQMQKLGIGLGVMAGAAAGYDVSGLAGMADTLATVGLQLPNSRQAESEADSVGIELAARAGFNPNAAVTLWQKMIKVSGNSGSDWLSTHPNPQSRIAAMQARAQQLMPVYEAARKGKPVK</sequence>
<evidence type="ECO:0000259" key="8">
    <source>
        <dbReference type="Pfam" id="PF01435"/>
    </source>
</evidence>
<evidence type="ECO:0000256" key="3">
    <source>
        <dbReference type="ARBA" id="ARBA00022801"/>
    </source>
</evidence>
<comment type="cofactor">
    <cofactor evidence="6">
        <name>Zn(2+)</name>
        <dbReference type="ChEBI" id="CHEBI:29105"/>
    </cofactor>
    <text evidence="6">Binds 1 zinc ion per subunit.</text>
</comment>
<dbReference type="GO" id="GO:0016020">
    <property type="term" value="C:membrane"/>
    <property type="evidence" value="ECO:0007669"/>
    <property type="project" value="TreeGrafter"/>
</dbReference>
<feature type="chain" id="PRO_5012193192" evidence="7">
    <location>
        <begin position="22"/>
        <end position="272"/>
    </location>
</feature>
<protein>
    <submittedName>
        <fullName evidence="9">Peptidase family M48</fullName>
    </submittedName>
</protein>
<feature type="signal peptide" evidence="7">
    <location>
        <begin position="1"/>
        <end position="21"/>
    </location>
</feature>
<dbReference type="GO" id="GO:0046872">
    <property type="term" value="F:metal ion binding"/>
    <property type="evidence" value="ECO:0007669"/>
    <property type="project" value="UniProtKB-KW"/>
</dbReference>
<dbReference type="PANTHER" id="PTHR22726">
    <property type="entry name" value="METALLOENDOPEPTIDASE OMA1"/>
    <property type="match status" value="1"/>
</dbReference>
<dbReference type="InterPro" id="IPR001915">
    <property type="entry name" value="Peptidase_M48"/>
</dbReference>
<comment type="similarity">
    <text evidence="6">Belongs to the peptidase M48 family.</text>
</comment>
<dbReference type="CDD" id="cd07331">
    <property type="entry name" value="M48C_Oma1_like"/>
    <property type="match status" value="1"/>
</dbReference>
<keyword evidence="1 6" id="KW-0645">Protease</keyword>